<evidence type="ECO:0000313" key="9">
    <source>
        <dbReference type="EMBL" id="OBR04423.1"/>
    </source>
</evidence>
<dbReference type="GO" id="GO:0046872">
    <property type="term" value="F:metal ion binding"/>
    <property type="evidence" value="ECO:0007669"/>
    <property type="project" value="UniProtKB-KW"/>
</dbReference>
<dbReference type="PANTHER" id="PTHR33938:SF8">
    <property type="entry name" value="CARBOXYLIC ESTER HYDROLASE"/>
    <property type="match status" value="1"/>
</dbReference>
<dbReference type="VEuPathDB" id="FungiDB:CH63R_11126"/>
<dbReference type="Pfam" id="PF07519">
    <property type="entry name" value="Tannase"/>
    <property type="match status" value="1"/>
</dbReference>
<organism evidence="9 10">
    <name type="scientific">Colletotrichum higginsianum (strain IMI 349063)</name>
    <name type="common">Crucifer anthracnose fungus</name>
    <dbReference type="NCBI Taxonomy" id="759273"/>
    <lineage>
        <taxon>Eukaryota</taxon>
        <taxon>Fungi</taxon>
        <taxon>Dikarya</taxon>
        <taxon>Ascomycota</taxon>
        <taxon>Pezizomycotina</taxon>
        <taxon>Sordariomycetes</taxon>
        <taxon>Hypocreomycetidae</taxon>
        <taxon>Glomerellales</taxon>
        <taxon>Glomerellaceae</taxon>
        <taxon>Colletotrichum</taxon>
        <taxon>Colletotrichum destructivum species complex</taxon>
    </lineage>
</organism>
<accession>A0A1B7XXC3</accession>
<keyword evidence="5 8" id="KW-0378">Hydrolase</keyword>
<evidence type="ECO:0000256" key="7">
    <source>
        <dbReference type="ARBA" id="ARBA00023157"/>
    </source>
</evidence>
<evidence type="ECO:0000256" key="3">
    <source>
        <dbReference type="ARBA" id="ARBA00022723"/>
    </source>
</evidence>
<keyword evidence="4" id="KW-0732">Signal</keyword>
<reference evidence="10" key="1">
    <citation type="journal article" date="2017" name="BMC Genomics">
        <title>Gapless genome assembly of Colletotrichum higginsianum reveals chromosome structure and association of transposable elements with secondary metabolite gene clusters.</title>
        <authorList>
            <person name="Dallery J.-F."/>
            <person name="Lapalu N."/>
            <person name="Zampounis A."/>
            <person name="Pigne S."/>
            <person name="Luyten I."/>
            <person name="Amselem J."/>
            <person name="Wittenberg A.H.J."/>
            <person name="Zhou S."/>
            <person name="de Queiroz M.V."/>
            <person name="Robin G.P."/>
            <person name="Auger A."/>
            <person name="Hainaut M."/>
            <person name="Henrissat B."/>
            <person name="Kim K.-T."/>
            <person name="Lee Y.-H."/>
            <person name="Lespinet O."/>
            <person name="Schwartz D.C."/>
            <person name="Thon M.R."/>
            <person name="O'Connell R.J."/>
        </authorList>
    </citation>
    <scope>NUCLEOTIDE SEQUENCE [LARGE SCALE GENOMIC DNA]</scope>
    <source>
        <strain evidence="10">IMI 349063</strain>
    </source>
</reference>
<evidence type="ECO:0000256" key="2">
    <source>
        <dbReference type="ARBA" id="ARBA00022487"/>
    </source>
</evidence>
<gene>
    <name evidence="9" type="ORF">CH63R_11126</name>
</gene>
<dbReference type="PANTHER" id="PTHR33938">
    <property type="entry name" value="FERULOYL ESTERASE B-RELATED"/>
    <property type="match status" value="1"/>
</dbReference>
<evidence type="ECO:0000256" key="6">
    <source>
        <dbReference type="ARBA" id="ARBA00022837"/>
    </source>
</evidence>
<comment type="similarity">
    <text evidence="1 8">Belongs to the tannase family.</text>
</comment>
<evidence type="ECO:0000256" key="5">
    <source>
        <dbReference type="ARBA" id="ARBA00022801"/>
    </source>
</evidence>
<evidence type="ECO:0000313" key="10">
    <source>
        <dbReference type="Proteomes" id="UP000092177"/>
    </source>
</evidence>
<evidence type="ECO:0000256" key="4">
    <source>
        <dbReference type="ARBA" id="ARBA00022729"/>
    </source>
</evidence>
<evidence type="ECO:0000256" key="8">
    <source>
        <dbReference type="RuleBase" id="RU361238"/>
    </source>
</evidence>
<dbReference type="KEGG" id="chig:CH63R_11126"/>
<dbReference type="Gene3D" id="3.40.50.1820">
    <property type="entry name" value="alpha/beta hydrolase"/>
    <property type="match status" value="1"/>
</dbReference>
<keyword evidence="6" id="KW-0106">Calcium</keyword>
<keyword evidence="2" id="KW-0719">Serine esterase</keyword>
<dbReference type="GO" id="GO:0030600">
    <property type="term" value="F:feruloyl esterase activity"/>
    <property type="evidence" value="ECO:0007669"/>
    <property type="project" value="UniProtKB-ARBA"/>
</dbReference>
<dbReference type="SUPFAM" id="SSF53474">
    <property type="entry name" value="alpha/beta-Hydrolases"/>
    <property type="match status" value="1"/>
</dbReference>
<sequence>MVWDLLPADWNPSAWAGQWFLQTPLDAAATTKCSPAGLSFPDITGVRILSIEAFEQRNYTYIPGPFAAGLPGPPTPIPGLDFCNVTVTYTHPGWHDTINVNTLLPAAERWNGRFAGIGGGNLATGGGMVAEFLMMPIMASGFATATTDGGHSTDVLGPEANDPSWALTSPGNVNWPLLVDFASVSLHDTATIGKAVAEAFYGSAPAYSYFHGGSTGGRQGHMLAQRYPQDYDGIIALFPAVNWVQFFFASFWPKFVMDQLRTYPRPCEFEAITAAVVAACDGRDGVEDGILSRIDLCDDFDPHDVVGKAVDCDGVETTVSSAAADVIQATWDGPRSATGEFQWYGFGKGTDLTQPLTGPIQVRCDGGDSCGAEQLAVWARYWVRKDPSFDIGAISHEEWDDLVHASVNEFDSVIGTSDPDLSAFKRRGGKMVNWHGTVDAAIPLNGSTDYYDRVLARDPEAQDYYRFFVAPGAGHCFNCGPSPPPTLDYIIDWVEKGVAPDTLRASGENGHGVQVERDLCMYPKVQHYAGGDPRVASSFVCV</sequence>
<dbReference type="Proteomes" id="UP000092177">
    <property type="component" value="Chromosome 8"/>
</dbReference>
<dbReference type="InterPro" id="IPR011118">
    <property type="entry name" value="Tannase/feruloyl_esterase"/>
</dbReference>
<dbReference type="InterPro" id="IPR029058">
    <property type="entry name" value="AB_hydrolase_fold"/>
</dbReference>
<dbReference type="EMBL" id="LTAN01000008">
    <property type="protein sequence ID" value="OBR04423.1"/>
    <property type="molecule type" value="Genomic_DNA"/>
</dbReference>
<keyword evidence="10" id="KW-1185">Reference proteome</keyword>
<protein>
    <recommendedName>
        <fullName evidence="8">Carboxylic ester hydrolase</fullName>
        <ecNumber evidence="8">3.1.1.-</ecNumber>
    </recommendedName>
</protein>
<comment type="caution">
    <text evidence="9">The sequence shown here is derived from an EMBL/GenBank/DDBJ whole genome shotgun (WGS) entry which is preliminary data.</text>
</comment>
<dbReference type="GeneID" id="28870207"/>
<evidence type="ECO:0000256" key="1">
    <source>
        <dbReference type="ARBA" id="ARBA00006249"/>
    </source>
</evidence>
<dbReference type="OrthoDB" id="3039123at2759"/>
<proteinExistence type="inferred from homology"/>
<dbReference type="AlphaFoldDB" id="A0A1B7XXC3"/>
<keyword evidence="3" id="KW-0479">Metal-binding</keyword>
<name>A0A1B7XXC3_COLHI</name>
<dbReference type="EC" id="3.1.1.-" evidence="8"/>
<keyword evidence="7" id="KW-1015">Disulfide bond</keyword>
<dbReference type="RefSeq" id="XP_018152941.1">
    <property type="nucleotide sequence ID" value="XM_018306100.1"/>
</dbReference>